<gene>
    <name evidence="2" type="ORF">B0H50_12115</name>
</gene>
<keyword evidence="1" id="KW-0472">Membrane</keyword>
<dbReference type="Proteomes" id="UP000245523">
    <property type="component" value="Unassembled WGS sequence"/>
</dbReference>
<feature type="transmembrane region" description="Helical" evidence="1">
    <location>
        <begin position="143"/>
        <end position="160"/>
    </location>
</feature>
<dbReference type="EMBL" id="QGHD01000021">
    <property type="protein sequence ID" value="PWK94483.1"/>
    <property type="molecule type" value="Genomic_DNA"/>
</dbReference>
<keyword evidence="3" id="KW-1185">Reference proteome</keyword>
<keyword evidence="1" id="KW-1133">Transmembrane helix</keyword>
<evidence type="ECO:0000313" key="2">
    <source>
        <dbReference type="EMBL" id="PWK94483.1"/>
    </source>
</evidence>
<feature type="transmembrane region" description="Helical" evidence="1">
    <location>
        <begin position="21"/>
        <end position="40"/>
    </location>
</feature>
<evidence type="ECO:0000313" key="3">
    <source>
        <dbReference type="Proteomes" id="UP000245523"/>
    </source>
</evidence>
<feature type="transmembrane region" description="Helical" evidence="1">
    <location>
        <begin position="94"/>
        <end position="112"/>
    </location>
</feature>
<comment type="caution">
    <text evidence="2">The sequence shown here is derived from an EMBL/GenBank/DDBJ whole genome shotgun (WGS) entry which is preliminary data.</text>
</comment>
<sequence length="271" mass="30985">MKMDSQNVGFSKMRTVRVFGIGLVFLGIIFVSLGFVLNYADDFASQVVNLAMARYSNFTGKFALNNFAEDQQLMKILLSVKDDLLPFIQGTKPFVFFAGILFSLAGIFALIFPQPSSLGLLKLRILHLENEDAKPFHFSRKTLCILAGIFALLFIVFGIVKCSDPSRKTPEKIAELEREASQIEKLQREYFGRKKSLGTWEQIGYAPAESEYFLFEKRGKFAWQARNREKWESCPDSSIWKVSFEITGFFSKELKVYKSSPKNCVKIRNEK</sequence>
<reference evidence="2 3" key="1">
    <citation type="submission" date="2018-05" db="EMBL/GenBank/DDBJ databases">
        <title>Animal gut microbial communities from fecal samples from Wisconsin, USA.</title>
        <authorList>
            <person name="Neumann A."/>
        </authorList>
    </citation>
    <scope>NUCLEOTIDE SEQUENCE [LARGE SCALE GENOMIC DNA]</scope>
    <source>
        <strain evidence="2 3">UWS4</strain>
    </source>
</reference>
<organism evidence="2 3">
    <name type="scientific">Hallerella porci</name>
    <dbReference type="NCBI Taxonomy" id="1945871"/>
    <lineage>
        <taxon>Bacteria</taxon>
        <taxon>Pseudomonadati</taxon>
        <taxon>Fibrobacterota</taxon>
        <taxon>Fibrobacteria</taxon>
        <taxon>Fibrobacterales</taxon>
        <taxon>Fibrobacteraceae</taxon>
        <taxon>Hallerella</taxon>
    </lineage>
</organism>
<evidence type="ECO:0000256" key="1">
    <source>
        <dbReference type="SAM" id="Phobius"/>
    </source>
</evidence>
<name>A0ABX5LKP3_9BACT</name>
<keyword evidence="1" id="KW-0812">Transmembrane</keyword>
<accession>A0ABX5LKP3</accession>
<protein>
    <submittedName>
        <fullName evidence="2">Uncharacterized protein</fullName>
    </submittedName>
</protein>
<proteinExistence type="predicted"/>